<dbReference type="PANTHER" id="PTHR42877:SF4">
    <property type="entry name" value="FAD_NAD(P)-BINDING DOMAIN-CONTAINING PROTEIN-RELATED"/>
    <property type="match status" value="1"/>
</dbReference>
<comment type="caution">
    <text evidence="2">The sequence shown here is derived from an EMBL/GenBank/DDBJ whole genome shotgun (WGS) entry which is preliminary data.</text>
</comment>
<dbReference type="InterPro" id="IPR051209">
    <property type="entry name" value="FAD-bind_Monooxygenase_sf"/>
</dbReference>
<dbReference type="Gene3D" id="3.50.50.60">
    <property type="entry name" value="FAD/NAD(P)-binding domain"/>
    <property type="match status" value="3"/>
</dbReference>
<evidence type="ECO:0000313" key="3">
    <source>
        <dbReference type="Proteomes" id="UP000325466"/>
    </source>
</evidence>
<dbReference type="SUPFAM" id="SSF51905">
    <property type="entry name" value="FAD/NAD(P)-binding domain"/>
    <property type="match status" value="1"/>
</dbReference>
<proteinExistence type="predicted"/>
<dbReference type="InterPro" id="IPR023753">
    <property type="entry name" value="FAD/NAD-binding_dom"/>
</dbReference>
<reference evidence="2 3" key="1">
    <citation type="journal article" date="2018" name="Biodegradation">
        <title>1,4-Dioxane degradation characteristics of Rhodococcus aetherivorans JCM 14343.</title>
        <authorList>
            <person name="Inoue D."/>
            <person name="Tsunoda T."/>
            <person name="Yamamoto N."/>
            <person name="Ike M."/>
            <person name="Sei K."/>
        </authorList>
    </citation>
    <scope>NUCLEOTIDE SEQUENCE [LARGE SCALE GENOMIC DNA]</scope>
    <source>
        <strain evidence="2 3">JCM 14343</strain>
    </source>
</reference>
<feature type="domain" description="FAD/NAD(P)-binding" evidence="1">
    <location>
        <begin position="10"/>
        <end position="205"/>
    </location>
</feature>
<evidence type="ECO:0000259" key="1">
    <source>
        <dbReference type="Pfam" id="PF07992"/>
    </source>
</evidence>
<name>A0ABQ0YVF0_9NOCA</name>
<dbReference type="Proteomes" id="UP000325466">
    <property type="component" value="Unassembled WGS sequence"/>
</dbReference>
<dbReference type="PRINTS" id="PR00469">
    <property type="entry name" value="PNDRDTASEII"/>
</dbReference>
<dbReference type="Pfam" id="PF07992">
    <property type="entry name" value="Pyr_redox_2"/>
    <property type="match status" value="1"/>
</dbReference>
<dbReference type="PANTHER" id="PTHR42877">
    <property type="entry name" value="L-ORNITHINE N(5)-MONOOXYGENASE-RELATED"/>
    <property type="match status" value="1"/>
</dbReference>
<keyword evidence="2" id="KW-0560">Oxidoreductase</keyword>
<gene>
    <name evidence="2" type="ORF">RAJCM14343_5920</name>
</gene>
<dbReference type="EC" id="1.14.13.22" evidence="2"/>
<sequence>MHTVQVIGTEVLVVGAGFAGLGAAAHLRQRGRDVRVLERSAALGGTWRDNTYPGCECDIHPALYSYSSAPQAVWARGRATQPEILAHLHAFAAGNGLDDRIAYGTTATGCRWDETTGRWHVRTDHGPDYAARFLVLATGALNVPQIPRLEGSFAGPAFHTARWDHAVDVTGRHVAVIGTGASAAQVIPYLADTAGRVTLFQRSPAWVLPRRRQHLPLPHRARRTVEYWRGEALVPALTGSDRRLARLEARALRHLHRQVPDPDLRRALTPRHRIGCKRILFSDSYYPALARDASTVVTTPVAGLGPHGVRTVDGREHAADVLVYATGFRVSAALAGLPVVGRDGRTLLERWGRDGASAHLGTTVAGFPNAFLLGGPNTGIGHTSLLFMIESQLRYVAAAMDATDREGVTALEVRAAAQREFADEMRRRSTGTVWTTGCRSWYLDRDAVNRSLWPGSSWRYRLRTRRFDRENYTAAGPARRP</sequence>
<dbReference type="InterPro" id="IPR036188">
    <property type="entry name" value="FAD/NAD-bd_sf"/>
</dbReference>
<evidence type="ECO:0000313" key="2">
    <source>
        <dbReference type="EMBL" id="GES40628.1"/>
    </source>
</evidence>
<keyword evidence="3" id="KW-1185">Reference proteome</keyword>
<accession>A0ABQ0YVF0</accession>
<protein>
    <submittedName>
        <fullName evidence="2">Cyclohexanone monooxygenase</fullName>
        <ecNumber evidence="2">1.14.13.22</ecNumber>
    </submittedName>
</protein>
<keyword evidence="2" id="KW-0503">Monooxygenase</keyword>
<dbReference type="EMBL" id="BLAH01000205">
    <property type="protein sequence ID" value="GES40628.1"/>
    <property type="molecule type" value="Genomic_DNA"/>
</dbReference>
<organism evidence="2 3">
    <name type="scientific">Rhodococcus aetherivorans</name>
    <dbReference type="NCBI Taxonomy" id="191292"/>
    <lineage>
        <taxon>Bacteria</taxon>
        <taxon>Bacillati</taxon>
        <taxon>Actinomycetota</taxon>
        <taxon>Actinomycetes</taxon>
        <taxon>Mycobacteriales</taxon>
        <taxon>Nocardiaceae</taxon>
        <taxon>Rhodococcus</taxon>
    </lineage>
</organism>
<dbReference type="GO" id="GO:0018667">
    <property type="term" value="F:cyclohexanone monooxygenase activity"/>
    <property type="evidence" value="ECO:0007669"/>
    <property type="project" value="UniProtKB-EC"/>
</dbReference>